<sequence>MATKDTAASTTQWLTEDEQRAWVALAHVLVELPTTLDAQLQRDAGLNLYEYFVLSRLSMTEPEPTCRMSELAEMAGGSLSRLSNVVKRLEERGWLRREPDPTNARYTNVTLTESGMDKVVEAAPGHVTAVRDLVIDPLSAAQITALAEIGEQVRCRIQSC</sequence>
<keyword evidence="3" id="KW-1185">Reference proteome</keyword>
<accession>A0A5C8NLP5</accession>
<protein>
    <submittedName>
        <fullName evidence="2">MarR family transcriptional regulator</fullName>
    </submittedName>
</protein>
<dbReference type="GO" id="GO:0003700">
    <property type="term" value="F:DNA-binding transcription factor activity"/>
    <property type="evidence" value="ECO:0007669"/>
    <property type="project" value="InterPro"/>
</dbReference>
<evidence type="ECO:0000259" key="1">
    <source>
        <dbReference type="PROSITE" id="PS50995"/>
    </source>
</evidence>
<dbReference type="Proteomes" id="UP000321571">
    <property type="component" value="Unassembled WGS sequence"/>
</dbReference>
<name>A0A5C8NLP5_9ACTN</name>
<dbReference type="AlphaFoldDB" id="A0A5C8NLP5"/>
<proteinExistence type="predicted"/>
<reference evidence="2 3" key="1">
    <citation type="submission" date="2019-06" db="EMBL/GenBank/DDBJ databases">
        <title>Aeromicrobium sp. nov., isolated from a maize field.</title>
        <authorList>
            <person name="Lin S.-Y."/>
            <person name="Tsai C.-F."/>
            <person name="Young C.-C."/>
        </authorList>
    </citation>
    <scope>NUCLEOTIDE SEQUENCE [LARGE SCALE GENOMIC DNA]</scope>
    <source>
        <strain evidence="2 3">CC-CFT486</strain>
    </source>
</reference>
<dbReference type="Gene3D" id="1.10.10.10">
    <property type="entry name" value="Winged helix-like DNA-binding domain superfamily/Winged helix DNA-binding domain"/>
    <property type="match status" value="1"/>
</dbReference>
<dbReference type="PROSITE" id="PS50995">
    <property type="entry name" value="HTH_MARR_2"/>
    <property type="match status" value="1"/>
</dbReference>
<organism evidence="2 3">
    <name type="scientific">Aeromicrobium terrae</name>
    <dbReference type="NCBI Taxonomy" id="2498846"/>
    <lineage>
        <taxon>Bacteria</taxon>
        <taxon>Bacillati</taxon>
        <taxon>Actinomycetota</taxon>
        <taxon>Actinomycetes</taxon>
        <taxon>Propionibacteriales</taxon>
        <taxon>Nocardioidaceae</taxon>
        <taxon>Aeromicrobium</taxon>
    </lineage>
</organism>
<comment type="caution">
    <text evidence="2">The sequence shown here is derived from an EMBL/GenBank/DDBJ whole genome shotgun (WGS) entry which is preliminary data.</text>
</comment>
<dbReference type="InterPro" id="IPR000835">
    <property type="entry name" value="HTH_MarR-typ"/>
</dbReference>
<dbReference type="InterPro" id="IPR036388">
    <property type="entry name" value="WH-like_DNA-bd_sf"/>
</dbReference>
<evidence type="ECO:0000313" key="3">
    <source>
        <dbReference type="Proteomes" id="UP000321571"/>
    </source>
</evidence>
<dbReference type="SMART" id="SM00347">
    <property type="entry name" value="HTH_MARR"/>
    <property type="match status" value="1"/>
</dbReference>
<gene>
    <name evidence="2" type="ORF">FHP06_00560</name>
</gene>
<dbReference type="GO" id="GO:0006950">
    <property type="term" value="P:response to stress"/>
    <property type="evidence" value="ECO:0007669"/>
    <property type="project" value="TreeGrafter"/>
</dbReference>
<dbReference type="SUPFAM" id="SSF46785">
    <property type="entry name" value="Winged helix' DNA-binding domain"/>
    <property type="match status" value="1"/>
</dbReference>
<dbReference type="RefSeq" id="WP_147682784.1">
    <property type="nucleotide sequence ID" value="NZ_VDUX01000001.1"/>
</dbReference>
<dbReference type="InterPro" id="IPR036390">
    <property type="entry name" value="WH_DNA-bd_sf"/>
</dbReference>
<evidence type="ECO:0000313" key="2">
    <source>
        <dbReference type="EMBL" id="TXL62774.1"/>
    </source>
</evidence>
<dbReference type="EMBL" id="VDUX01000001">
    <property type="protein sequence ID" value="TXL62774.1"/>
    <property type="molecule type" value="Genomic_DNA"/>
</dbReference>
<dbReference type="PANTHER" id="PTHR33164:SF99">
    <property type="entry name" value="MARR FAMILY REGULATORY PROTEIN"/>
    <property type="match status" value="1"/>
</dbReference>
<dbReference type="PANTHER" id="PTHR33164">
    <property type="entry name" value="TRANSCRIPTIONAL REGULATOR, MARR FAMILY"/>
    <property type="match status" value="1"/>
</dbReference>
<dbReference type="Pfam" id="PF01047">
    <property type="entry name" value="MarR"/>
    <property type="match status" value="1"/>
</dbReference>
<dbReference type="OrthoDB" id="3526267at2"/>
<feature type="domain" description="HTH marR-type" evidence="1">
    <location>
        <begin position="18"/>
        <end position="155"/>
    </location>
</feature>
<dbReference type="InterPro" id="IPR039422">
    <property type="entry name" value="MarR/SlyA-like"/>
</dbReference>